<evidence type="ECO:0000313" key="3">
    <source>
        <dbReference type="Proteomes" id="UP000199632"/>
    </source>
</evidence>
<evidence type="ECO:0000256" key="1">
    <source>
        <dbReference type="SAM" id="MobiDB-lite"/>
    </source>
</evidence>
<feature type="region of interest" description="Disordered" evidence="1">
    <location>
        <begin position="50"/>
        <end position="95"/>
    </location>
</feature>
<sequence length="255" mass="26770">MVPPVTATTRSPASVCASATAAATLRGPRGRAAHGVRPRHDVAVRRLHIGRAGPKTSAWSAADEQRQRRGPNDVVAASTGPTKPRRPGFVHGGPGDNETIVDTEGVCGDSFTQLAYALHDLGNVAEHAAPPSGSGGCLSPDRPDPGIPVDVGTPDTRDLPNPCGGAARERDHIAPPLIAAMRAFHQRGRQATRAGQSGRASARTWRRVRGGRAATRRRCESTQEPASRLVFRDCRRPPGAGERAATPVRPGRAAC</sequence>
<evidence type="ECO:0000313" key="2">
    <source>
        <dbReference type="EMBL" id="SDZ63645.1"/>
    </source>
</evidence>
<keyword evidence="3" id="KW-1185">Reference proteome</keyword>
<accession>A0A1H3UP49</accession>
<feature type="region of interest" description="Disordered" evidence="1">
    <location>
        <begin position="209"/>
        <end position="255"/>
    </location>
</feature>
<dbReference type="Proteomes" id="UP000199632">
    <property type="component" value="Unassembled WGS sequence"/>
</dbReference>
<protein>
    <submittedName>
        <fullName evidence="2">Uncharacterized protein</fullName>
    </submittedName>
</protein>
<proteinExistence type="predicted"/>
<reference evidence="3" key="1">
    <citation type="submission" date="2016-10" db="EMBL/GenBank/DDBJ databases">
        <authorList>
            <person name="Varghese N."/>
            <person name="Submissions S."/>
        </authorList>
    </citation>
    <scope>NUCLEOTIDE SEQUENCE [LARGE SCALE GENOMIC DNA]</scope>
    <source>
        <strain evidence="3">DSM 44718</strain>
    </source>
</reference>
<organism evidence="2 3">
    <name type="scientific">Asanoa ishikariensis</name>
    <dbReference type="NCBI Taxonomy" id="137265"/>
    <lineage>
        <taxon>Bacteria</taxon>
        <taxon>Bacillati</taxon>
        <taxon>Actinomycetota</taxon>
        <taxon>Actinomycetes</taxon>
        <taxon>Micromonosporales</taxon>
        <taxon>Micromonosporaceae</taxon>
        <taxon>Asanoa</taxon>
    </lineage>
</organism>
<dbReference type="EMBL" id="FNQB01000005">
    <property type="protein sequence ID" value="SDZ63645.1"/>
    <property type="molecule type" value="Genomic_DNA"/>
</dbReference>
<dbReference type="AlphaFoldDB" id="A0A1H3UP49"/>
<gene>
    <name evidence="2" type="ORF">SAMN05421684_7560</name>
</gene>
<name>A0A1H3UP49_9ACTN</name>